<proteinExistence type="predicted"/>
<evidence type="ECO:0000256" key="1">
    <source>
        <dbReference type="SAM" id="MobiDB-lite"/>
    </source>
</evidence>
<sequence>MCRPPGAVRHPRSAADPATNSLITALDDPTGGRPFASPVFPALIATAVSEIDVLHSRRDIV</sequence>
<gene>
    <name evidence="2" type="ORF">BQ8482_340177</name>
</gene>
<dbReference type="EMBL" id="FUIG01000042">
    <property type="protein sequence ID" value="SJM33281.1"/>
    <property type="molecule type" value="Genomic_DNA"/>
</dbReference>
<reference evidence="3" key="1">
    <citation type="submission" date="2016-12" db="EMBL/GenBank/DDBJ databases">
        <authorList>
            <person name="Brunel B."/>
        </authorList>
    </citation>
    <scope>NUCLEOTIDE SEQUENCE [LARGE SCALE GENOMIC DNA]</scope>
</reference>
<name>A0A2P9AQ46_9HYPH</name>
<accession>A0A2P9AQ46</accession>
<organism evidence="2 3">
    <name type="scientific">Mesorhizobium delmotii</name>
    <dbReference type="NCBI Taxonomy" id="1631247"/>
    <lineage>
        <taxon>Bacteria</taxon>
        <taxon>Pseudomonadati</taxon>
        <taxon>Pseudomonadota</taxon>
        <taxon>Alphaproteobacteria</taxon>
        <taxon>Hyphomicrobiales</taxon>
        <taxon>Phyllobacteriaceae</taxon>
        <taxon>Mesorhizobium</taxon>
    </lineage>
</organism>
<dbReference type="AlphaFoldDB" id="A0A2P9AQ46"/>
<keyword evidence="3" id="KW-1185">Reference proteome</keyword>
<evidence type="ECO:0000313" key="2">
    <source>
        <dbReference type="EMBL" id="SJM33281.1"/>
    </source>
</evidence>
<dbReference type="Proteomes" id="UP000245698">
    <property type="component" value="Unassembled WGS sequence"/>
</dbReference>
<evidence type="ECO:0000313" key="3">
    <source>
        <dbReference type="Proteomes" id="UP000245698"/>
    </source>
</evidence>
<feature type="region of interest" description="Disordered" evidence="1">
    <location>
        <begin position="1"/>
        <end position="31"/>
    </location>
</feature>
<protein>
    <submittedName>
        <fullName evidence="2">Uncharacterized protein</fullName>
    </submittedName>
</protein>